<feature type="chain" id="PRO_5013373171" description="arginine deiminase" evidence="6">
    <location>
        <begin position="26"/>
        <end position="462"/>
    </location>
</feature>
<name>A0A255YJC0_9SPHN</name>
<dbReference type="PROSITE" id="PS51318">
    <property type="entry name" value="TAT"/>
    <property type="match status" value="1"/>
</dbReference>
<dbReference type="EMBL" id="NOXT01000106">
    <property type="protein sequence ID" value="OYQ29288.1"/>
    <property type="molecule type" value="Genomic_DNA"/>
</dbReference>
<dbReference type="RefSeq" id="WP_094473585.1">
    <property type="nucleotide sequence ID" value="NZ_NOXT01000106.1"/>
</dbReference>
<comment type="pathway">
    <text evidence="1">Amino-acid degradation; L-arginine degradation via ADI pathway; carbamoyl phosphate from L-arginine: step 1/2.</text>
</comment>
<dbReference type="EC" id="3.5.3.6" evidence="3"/>
<protein>
    <recommendedName>
        <fullName evidence="3">arginine deiminase</fullName>
        <ecNumber evidence="3">3.5.3.6</ecNumber>
    </recommendedName>
</protein>
<dbReference type="GO" id="GO:0016990">
    <property type="term" value="F:arginine deiminase activity"/>
    <property type="evidence" value="ECO:0007669"/>
    <property type="project" value="UniProtKB-EC"/>
</dbReference>
<evidence type="ECO:0000256" key="3">
    <source>
        <dbReference type="ARBA" id="ARBA00012171"/>
    </source>
</evidence>
<comment type="caution">
    <text evidence="7">The sequence shown here is derived from an EMBL/GenBank/DDBJ whole genome shotgun (WGS) entry which is preliminary data.</text>
</comment>
<organism evidence="7 8">
    <name type="scientific">Sandarakinorhabdus cyanobacteriorum</name>
    <dbReference type="NCBI Taxonomy" id="1981098"/>
    <lineage>
        <taxon>Bacteria</taxon>
        <taxon>Pseudomonadati</taxon>
        <taxon>Pseudomonadota</taxon>
        <taxon>Alphaproteobacteria</taxon>
        <taxon>Sphingomonadales</taxon>
        <taxon>Sphingosinicellaceae</taxon>
        <taxon>Sandarakinorhabdus</taxon>
    </lineage>
</organism>
<keyword evidence="8" id="KW-1185">Reference proteome</keyword>
<feature type="signal peptide" evidence="6">
    <location>
        <begin position="1"/>
        <end position="25"/>
    </location>
</feature>
<evidence type="ECO:0000256" key="1">
    <source>
        <dbReference type="ARBA" id="ARBA00005213"/>
    </source>
</evidence>
<dbReference type="SUPFAM" id="SSF55909">
    <property type="entry name" value="Pentein"/>
    <property type="match status" value="1"/>
</dbReference>
<keyword evidence="4" id="KW-0378">Hydrolase</keyword>
<dbReference type="PANTHER" id="PTHR47271">
    <property type="entry name" value="ARGININE DEIMINASE"/>
    <property type="match status" value="1"/>
</dbReference>
<dbReference type="OrthoDB" id="9807502at2"/>
<dbReference type="Pfam" id="PF02274">
    <property type="entry name" value="ADI"/>
    <property type="match status" value="2"/>
</dbReference>
<dbReference type="Gene3D" id="3.75.10.10">
    <property type="entry name" value="L-arginine/glycine Amidinotransferase, Chain A"/>
    <property type="match status" value="1"/>
</dbReference>
<dbReference type="InterPro" id="IPR006311">
    <property type="entry name" value="TAT_signal"/>
</dbReference>
<keyword evidence="6" id="KW-0732">Signal</keyword>
<evidence type="ECO:0000313" key="8">
    <source>
        <dbReference type="Proteomes" id="UP000216991"/>
    </source>
</evidence>
<evidence type="ECO:0000256" key="5">
    <source>
        <dbReference type="ARBA" id="ARBA00049429"/>
    </source>
</evidence>
<dbReference type="Proteomes" id="UP000216991">
    <property type="component" value="Unassembled WGS sequence"/>
</dbReference>
<comment type="catalytic activity">
    <reaction evidence="5">
        <text>L-arginine + H2O = L-citrulline + NH4(+)</text>
        <dbReference type="Rhea" id="RHEA:19597"/>
        <dbReference type="ChEBI" id="CHEBI:15377"/>
        <dbReference type="ChEBI" id="CHEBI:28938"/>
        <dbReference type="ChEBI" id="CHEBI:32682"/>
        <dbReference type="ChEBI" id="CHEBI:57743"/>
        <dbReference type="EC" id="3.5.3.6"/>
    </reaction>
</comment>
<dbReference type="PRINTS" id="PR01466">
    <property type="entry name" value="ARGDEIMINASE"/>
</dbReference>
<dbReference type="InterPro" id="IPR003876">
    <property type="entry name" value="Arg_deiminase"/>
</dbReference>
<comment type="similarity">
    <text evidence="2">Belongs to the arginine deiminase family.</text>
</comment>
<proteinExistence type="inferred from homology"/>
<evidence type="ECO:0000256" key="6">
    <source>
        <dbReference type="SAM" id="SignalP"/>
    </source>
</evidence>
<evidence type="ECO:0000313" key="7">
    <source>
        <dbReference type="EMBL" id="OYQ29288.1"/>
    </source>
</evidence>
<evidence type="ECO:0000256" key="4">
    <source>
        <dbReference type="ARBA" id="ARBA00022801"/>
    </source>
</evidence>
<dbReference type="AlphaFoldDB" id="A0A255YJC0"/>
<dbReference type="PANTHER" id="PTHR47271:SF2">
    <property type="entry name" value="ARGININE DEIMINASE"/>
    <property type="match status" value="1"/>
</dbReference>
<dbReference type="GO" id="GO:0019546">
    <property type="term" value="P:L-arginine deiminase pathway"/>
    <property type="evidence" value="ECO:0007669"/>
    <property type="project" value="TreeGrafter"/>
</dbReference>
<sequence>MTIDRRTLLAGLAAAPALVAAPGLAQPAKPYLPSDIGTLKRVLMHSVVATDRGGDRLDGNLLPYAESDMEAMVAQQAGLVKLLKANGAEVVELRDALAAAIAATRKSGVFAAWLEASFPLLGADPDSVTADTILGRDPRVRNRLGPDGNWRHFADDNNGSMMWTRDSAIMTPGGLVMGRSVSLRRRRESHLLRFCYAHSPLLSRYPVIFDAMEEGIGLEGGDFTVVDRNTIFLGNGNRTDPRIAPLLAQRLNMDVLAVQTVKRDFIRPARMGSAAQMLELQLLLLHLDTYFTLVAPKHALTVPYLLEKDFAETSPLARYIRGARAQNLLEEEEAEKGLTMLKEFGKITLYRAGTGNREDLGDAKLVDHLKGQGYRFTWVGGARPDGDQAAYEAFMERAYPELRRQASNIVQATPGRVIAYAGNPATKAALEADGIAVDTFPARELWAWHGGPHCLTQPLERL</sequence>
<gene>
    <name evidence="7" type="ORF">CHU93_08095</name>
</gene>
<evidence type="ECO:0000256" key="2">
    <source>
        <dbReference type="ARBA" id="ARBA00010206"/>
    </source>
</evidence>
<accession>A0A255YJC0</accession>
<reference evidence="7 8" key="1">
    <citation type="submission" date="2017-07" db="EMBL/GenBank/DDBJ databases">
        <title>Sandarakinorhabdus cyanobacteriorum sp. nov., a novel bacterium isolated from cyanobacterial aggregates in a eutrophic lake.</title>
        <authorList>
            <person name="Cai H."/>
        </authorList>
    </citation>
    <scope>NUCLEOTIDE SEQUENCE [LARGE SCALE GENOMIC DNA]</scope>
    <source>
        <strain evidence="7 8">TH057</strain>
    </source>
</reference>